<dbReference type="GO" id="GO:0006302">
    <property type="term" value="P:double-strand break repair"/>
    <property type="evidence" value="ECO:0007669"/>
    <property type="project" value="TreeGrafter"/>
</dbReference>
<dbReference type="PANTHER" id="PTHR33991">
    <property type="entry name" value="DNA REPAIR PROTEIN RECO"/>
    <property type="match status" value="1"/>
</dbReference>
<keyword evidence="4 8" id="KW-0227">DNA damage</keyword>
<evidence type="ECO:0000256" key="3">
    <source>
        <dbReference type="ARBA" id="ARBA00021310"/>
    </source>
</evidence>
<dbReference type="HAMAP" id="MF_00201">
    <property type="entry name" value="RecO"/>
    <property type="match status" value="1"/>
</dbReference>
<comment type="function">
    <text evidence="1 8">Involved in DNA repair and RecF pathway recombination.</text>
</comment>
<dbReference type="RefSeq" id="WP_108577453.1">
    <property type="nucleotide sequence ID" value="NZ_CP026952.1"/>
</dbReference>
<dbReference type="EMBL" id="CP026952">
    <property type="protein sequence ID" value="AWB91807.1"/>
    <property type="molecule type" value="Genomic_DNA"/>
</dbReference>
<evidence type="ECO:0000256" key="8">
    <source>
        <dbReference type="HAMAP-Rule" id="MF_00201"/>
    </source>
</evidence>
<organism evidence="9 10">
    <name type="scientific">Aeromicrobium chenweiae</name>
    <dbReference type="NCBI Taxonomy" id="2079793"/>
    <lineage>
        <taxon>Bacteria</taxon>
        <taxon>Bacillati</taxon>
        <taxon>Actinomycetota</taxon>
        <taxon>Actinomycetes</taxon>
        <taxon>Propionibacteriales</taxon>
        <taxon>Nocardioidaceae</taxon>
        <taxon>Aeromicrobium</taxon>
    </lineage>
</organism>
<proteinExistence type="inferred from homology"/>
<evidence type="ECO:0000256" key="2">
    <source>
        <dbReference type="ARBA" id="ARBA00007452"/>
    </source>
</evidence>
<evidence type="ECO:0000256" key="7">
    <source>
        <dbReference type="ARBA" id="ARBA00033409"/>
    </source>
</evidence>
<accession>A0A5F2ESR1</accession>
<dbReference type="NCBIfam" id="TIGR00613">
    <property type="entry name" value="reco"/>
    <property type="match status" value="1"/>
</dbReference>
<name>A0A2S0WKI4_9ACTN</name>
<dbReference type="InterPro" id="IPR042242">
    <property type="entry name" value="RecO_C"/>
</dbReference>
<gene>
    <name evidence="8" type="primary">recO</name>
    <name evidence="9" type="ORF">C3E78_06065</name>
</gene>
<dbReference type="Pfam" id="PF02565">
    <property type="entry name" value="RecO_C"/>
    <property type="match status" value="1"/>
</dbReference>
<protein>
    <recommendedName>
        <fullName evidence="3 8">DNA repair protein RecO</fullName>
    </recommendedName>
    <alternativeName>
        <fullName evidence="7 8">Recombination protein O</fullName>
    </alternativeName>
</protein>
<evidence type="ECO:0000256" key="6">
    <source>
        <dbReference type="ARBA" id="ARBA00023204"/>
    </source>
</evidence>
<dbReference type="SUPFAM" id="SSF50249">
    <property type="entry name" value="Nucleic acid-binding proteins"/>
    <property type="match status" value="1"/>
</dbReference>
<dbReference type="OrthoDB" id="9812244at2"/>
<dbReference type="InterPro" id="IPR003717">
    <property type="entry name" value="RecO"/>
</dbReference>
<dbReference type="AlphaFoldDB" id="A0A2S0WKI4"/>
<evidence type="ECO:0000256" key="4">
    <source>
        <dbReference type="ARBA" id="ARBA00022763"/>
    </source>
</evidence>
<evidence type="ECO:0000256" key="5">
    <source>
        <dbReference type="ARBA" id="ARBA00023172"/>
    </source>
</evidence>
<dbReference type="PANTHER" id="PTHR33991:SF1">
    <property type="entry name" value="DNA REPAIR PROTEIN RECO"/>
    <property type="match status" value="1"/>
</dbReference>
<dbReference type="InterPro" id="IPR022572">
    <property type="entry name" value="DNA_rep/recomb_RecO_N"/>
</dbReference>
<evidence type="ECO:0000313" key="10">
    <source>
        <dbReference type="Proteomes" id="UP000244384"/>
    </source>
</evidence>
<dbReference type="KEGG" id="aez:C3E78_06065"/>
<dbReference type="GO" id="GO:0006310">
    <property type="term" value="P:DNA recombination"/>
    <property type="evidence" value="ECO:0007669"/>
    <property type="project" value="UniProtKB-UniRule"/>
</dbReference>
<dbReference type="Pfam" id="PF11967">
    <property type="entry name" value="RecO_N"/>
    <property type="match status" value="1"/>
</dbReference>
<dbReference type="GO" id="GO:0043590">
    <property type="term" value="C:bacterial nucleoid"/>
    <property type="evidence" value="ECO:0007669"/>
    <property type="project" value="TreeGrafter"/>
</dbReference>
<evidence type="ECO:0000313" key="9">
    <source>
        <dbReference type="EMBL" id="AWB91807.1"/>
    </source>
</evidence>
<dbReference type="SUPFAM" id="SSF57863">
    <property type="entry name" value="ArfGap/RecO-like zinc finger"/>
    <property type="match status" value="1"/>
</dbReference>
<keyword evidence="10" id="KW-1185">Reference proteome</keyword>
<comment type="similarity">
    <text evidence="2 8">Belongs to the RecO family.</text>
</comment>
<keyword evidence="5 8" id="KW-0233">DNA recombination</keyword>
<dbReference type="Gene3D" id="1.20.1440.120">
    <property type="entry name" value="Recombination protein O, C-terminal domain"/>
    <property type="match status" value="1"/>
</dbReference>
<sequence length="242" mass="26205">MSLYRDTGIVLRVHKLGEADRIITLLTRQRGLVRAVAKGVRKTTSRFGGRLEPFMHVDLQLAEGRSLDIITQAETINAFARDLGADYAAYTAGTAMLETAERLVQEDGEPATAQLQLLTGALRALTENRMTPSLILDSYQLRALSIAGYAPTFDGCARCGEEGPHRNFHAPSGGMLCDGCRVTGSAAPSPFTVTLLAGLLSGDWATVGTSDDRSRREASSIISAYLSWHLERGLRSLSHVDR</sequence>
<keyword evidence="6 8" id="KW-0234">DNA repair</keyword>
<reference evidence="10" key="1">
    <citation type="submission" date="2018-01" db="EMBL/GenBank/DDBJ databases">
        <authorList>
            <person name="Li J."/>
        </authorList>
    </citation>
    <scope>NUCLEOTIDE SEQUENCE [LARGE SCALE GENOMIC DNA]</scope>
    <source>
        <strain evidence="10">592</strain>
    </source>
</reference>
<accession>A0A2S0WKI4</accession>
<dbReference type="Gene3D" id="2.40.50.140">
    <property type="entry name" value="Nucleic acid-binding proteins"/>
    <property type="match status" value="1"/>
</dbReference>
<dbReference type="InterPro" id="IPR012340">
    <property type="entry name" value="NA-bd_OB-fold"/>
</dbReference>
<dbReference type="Proteomes" id="UP000244384">
    <property type="component" value="Chromosome"/>
</dbReference>
<dbReference type="InterPro" id="IPR037278">
    <property type="entry name" value="ARFGAP/RecO"/>
</dbReference>
<evidence type="ECO:0000256" key="1">
    <source>
        <dbReference type="ARBA" id="ARBA00003065"/>
    </source>
</evidence>